<accession>A0ABM1Z8Z0</accession>
<name>A0ABM1Z8Z0_AEDAL</name>
<feature type="compositionally biased region" description="Basic and acidic residues" evidence="1">
    <location>
        <begin position="302"/>
        <end position="313"/>
    </location>
</feature>
<protein>
    <recommendedName>
        <fullName evidence="4">CCHC-type domain-containing protein</fullName>
    </recommendedName>
</protein>
<evidence type="ECO:0008006" key="4">
    <source>
        <dbReference type="Google" id="ProtNLM"/>
    </source>
</evidence>
<feature type="compositionally biased region" description="Low complexity" evidence="1">
    <location>
        <begin position="215"/>
        <end position="226"/>
    </location>
</feature>
<dbReference type="Proteomes" id="UP000069940">
    <property type="component" value="Unassembled WGS sequence"/>
</dbReference>
<evidence type="ECO:0000313" key="3">
    <source>
        <dbReference type="Proteomes" id="UP000069940"/>
    </source>
</evidence>
<evidence type="ECO:0000313" key="2">
    <source>
        <dbReference type="EnsemblMetazoa" id="AALFPA23_016210.P23616"/>
    </source>
</evidence>
<dbReference type="SUPFAM" id="SSF57756">
    <property type="entry name" value="Retrovirus zinc finger-like domains"/>
    <property type="match status" value="1"/>
</dbReference>
<dbReference type="EnsemblMetazoa" id="AALFPA23_016210.R23616">
    <property type="protein sequence ID" value="AALFPA23_016210.P23616"/>
    <property type="gene ID" value="AALFPA23_016210"/>
</dbReference>
<dbReference type="GeneID" id="134291092"/>
<dbReference type="PANTHER" id="PTHR22639">
    <property type="entry name" value="GAG-RELATED PROTEIN"/>
    <property type="match status" value="1"/>
</dbReference>
<feature type="region of interest" description="Disordered" evidence="1">
    <location>
        <begin position="276"/>
        <end position="339"/>
    </location>
</feature>
<dbReference type="RefSeq" id="XP_062714362.1">
    <property type="nucleotide sequence ID" value="XM_062858378.1"/>
</dbReference>
<keyword evidence="3" id="KW-1185">Reference proteome</keyword>
<feature type="compositionally biased region" description="Polar residues" evidence="1">
    <location>
        <begin position="250"/>
        <end position="259"/>
    </location>
</feature>
<dbReference type="PANTHER" id="PTHR22639:SF3">
    <property type="entry name" value="ZINC FINGER CCHC DOMAIN-CONTAINING PROTEIN 3"/>
    <property type="match status" value="1"/>
</dbReference>
<feature type="compositionally biased region" description="Polar residues" evidence="1">
    <location>
        <begin position="285"/>
        <end position="301"/>
    </location>
</feature>
<organism evidence="2 3">
    <name type="scientific">Aedes albopictus</name>
    <name type="common">Asian tiger mosquito</name>
    <name type="synonym">Stegomyia albopicta</name>
    <dbReference type="NCBI Taxonomy" id="7160"/>
    <lineage>
        <taxon>Eukaryota</taxon>
        <taxon>Metazoa</taxon>
        <taxon>Ecdysozoa</taxon>
        <taxon>Arthropoda</taxon>
        <taxon>Hexapoda</taxon>
        <taxon>Insecta</taxon>
        <taxon>Pterygota</taxon>
        <taxon>Neoptera</taxon>
        <taxon>Endopterygota</taxon>
        <taxon>Diptera</taxon>
        <taxon>Nematocera</taxon>
        <taxon>Culicoidea</taxon>
        <taxon>Culicidae</taxon>
        <taxon>Culicinae</taxon>
        <taxon>Aedini</taxon>
        <taxon>Aedes</taxon>
        <taxon>Stegomyia</taxon>
    </lineage>
</organism>
<reference evidence="2" key="2">
    <citation type="submission" date="2025-05" db="UniProtKB">
        <authorList>
            <consortium name="EnsemblMetazoa"/>
        </authorList>
    </citation>
    <scope>IDENTIFICATION</scope>
    <source>
        <strain evidence="2">Foshan</strain>
    </source>
</reference>
<dbReference type="InterPro" id="IPR036875">
    <property type="entry name" value="Znf_CCHC_sf"/>
</dbReference>
<proteinExistence type="predicted"/>
<sequence>METRKNTMKLVFAQSAKLPIHLDVLRFLMRVLKIPATDVHSVYKDENDQRFYVKFIDETSFNRFSSTMEEQYWFEYADGERTRIHLEMASRQFKYVRIFNLPPETEDKDIAAVLGQFGKIRQHVRERYPAEFGYQVFSGVRGIHIEIEKEIPANLYIGHFRARLYYEGLKNKCFFCKAEGHNKVNCPKLAEQGVSGPANSRLYSQVAANLRIATSSSESEIRPSSSMTVFQVPKHPSSTATTDKTEKTNPSEIMTTSTDQAAAEKVAAIQAVEKESVRQKGVDVQVTNTSSGGQTSSMETGDTSRAHTEESGVKRPPASTSEYDSSDVEKGKVVVTFIE</sequence>
<reference evidence="3" key="1">
    <citation type="journal article" date="2015" name="Proc. Natl. Acad. Sci. U.S.A.">
        <title>Genome sequence of the Asian Tiger mosquito, Aedes albopictus, reveals insights into its biology, genetics, and evolution.</title>
        <authorList>
            <person name="Chen X.G."/>
            <person name="Jiang X."/>
            <person name="Gu J."/>
            <person name="Xu M."/>
            <person name="Wu Y."/>
            <person name="Deng Y."/>
            <person name="Zhang C."/>
            <person name="Bonizzoni M."/>
            <person name="Dermauw W."/>
            <person name="Vontas J."/>
            <person name="Armbruster P."/>
            <person name="Huang X."/>
            <person name="Yang Y."/>
            <person name="Zhang H."/>
            <person name="He W."/>
            <person name="Peng H."/>
            <person name="Liu Y."/>
            <person name="Wu K."/>
            <person name="Chen J."/>
            <person name="Lirakis M."/>
            <person name="Topalis P."/>
            <person name="Van Leeuwen T."/>
            <person name="Hall A.B."/>
            <person name="Jiang X."/>
            <person name="Thorpe C."/>
            <person name="Mueller R.L."/>
            <person name="Sun C."/>
            <person name="Waterhouse R.M."/>
            <person name="Yan G."/>
            <person name="Tu Z.J."/>
            <person name="Fang X."/>
            <person name="James A.A."/>
        </authorList>
    </citation>
    <scope>NUCLEOTIDE SEQUENCE [LARGE SCALE GENOMIC DNA]</scope>
    <source>
        <strain evidence="3">Foshan</strain>
    </source>
</reference>
<evidence type="ECO:0000256" key="1">
    <source>
        <dbReference type="SAM" id="MobiDB-lite"/>
    </source>
</evidence>
<dbReference type="InterPro" id="IPR042509">
    <property type="entry name" value="ZCCHC3"/>
</dbReference>
<feature type="region of interest" description="Disordered" evidence="1">
    <location>
        <begin position="215"/>
        <end position="260"/>
    </location>
</feature>